<keyword evidence="5" id="KW-1185">Reference proteome</keyword>
<dbReference type="OrthoDB" id="405906at2759"/>
<evidence type="ECO:0000256" key="1">
    <source>
        <dbReference type="SAM" id="MobiDB-lite"/>
    </source>
</evidence>
<name>A0A9P8IAD5_9PEZI</name>
<feature type="transmembrane region" description="Helical" evidence="2">
    <location>
        <begin position="45"/>
        <end position="66"/>
    </location>
</feature>
<evidence type="ECO:0000259" key="3">
    <source>
        <dbReference type="Pfam" id="PF24802"/>
    </source>
</evidence>
<feature type="domain" description="DUF7703" evidence="3">
    <location>
        <begin position="2"/>
        <end position="97"/>
    </location>
</feature>
<keyword evidence="2" id="KW-0812">Transmembrane</keyword>
<comment type="caution">
    <text evidence="4">The sequence shown here is derived from an EMBL/GenBank/DDBJ whole genome shotgun (WGS) entry which is preliminary data.</text>
</comment>
<dbReference type="PANTHER" id="PTHR37013:SF4">
    <property type="entry name" value="INTEGRAL MEMBRANE PROTEIN"/>
    <property type="match status" value="1"/>
</dbReference>
<evidence type="ECO:0000256" key="2">
    <source>
        <dbReference type="SAM" id="Phobius"/>
    </source>
</evidence>
<reference evidence="4" key="1">
    <citation type="submission" date="2021-03" db="EMBL/GenBank/DDBJ databases">
        <title>Comparative genomics and phylogenomic investigation of the class Geoglossomycetes provide insights into ecological specialization and systematics.</title>
        <authorList>
            <person name="Melie T."/>
            <person name="Pirro S."/>
            <person name="Miller A.N."/>
            <person name="Quandt A."/>
        </authorList>
    </citation>
    <scope>NUCLEOTIDE SEQUENCE</scope>
    <source>
        <strain evidence="4">GBOQ0MN5Z8</strain>
    </source>
</reference>
<feature type="region of interest" description="Disordered" evidence="1">
    <location>
        <begin position="125"/>
        <end position="158"/>
    </location>
</feature>
<dbReference type="PANTHER" id="PTHR37013">
    <property type="entry name" value="INTEGRAL MEMBRANE PROTEIN (AFU_ORTHOLOGUE AFUA_1G05950)-RELATED"/>
    <property type="match status" value="1"/>
</dbReference>
<dbReference type="AlphaFoldDB" id="A0A9P8IAD5"/>
<evidence type="ECO:0000313" key="5">
    <source>
        <dbReference type="Proteomes" id="UP000698800"/>
    </source>
</evidence>
<feature type="compositionally biased region" description="Basic and acidic residues" evidence="1">
    <location>
        <begin position="212"/>
        <end position="226"/>
    </location>
</feature>
<organism evidence="4 5">
    <name type="scientific">Glutinoglossum americanum</name>
    <dbReference type="NCBI Taxonomy" id="1670608"/>
    <lineage>
        <taxon>Eukaryota</taxon>
        <taxon>Fungi</taxon>
        <taxon>Dikarya</taxon>
        <taxon>Ascomycota</taxon>
        <taxon>Pezizomycotina</taxon>
        <taxon>Geoglossomycetes</taxon>
        <taxon>Geoglossales</taxon>
        <taxon>Geoglossaceae</taxon>
        <taxon>Glutinoglossum</taxon>
    </lineage>
</organism>
<dbReference type="EMBL" id="JAGHQL010000108">
    <property type="protein sequence ID" value="KAH0538450.1"/>
    <property type="molecule type" value="Genomic_DNA"/>
</dbReference>
<protein>
    <recommendedName>
        <fullName evidence="3">DUF7703 domain-containing protein</fullName>
    </recommendedName>
</protein>
<keyword evidence="2" id="KW-1133">Transmembrane helix</keyword>
<feature type="region of interest" description="Disordered" evidence="1">
    <location>
        <begin position="185"/>
        <end position="239"/>
    </location>
</feature>
<dbReference type="Proteomes" id="UP000698800">
    <property type="component" value="Unassembled WGS sequence"/>
</dbReference>
<dbReference type="Pfam" id="PF24802">
    <property type="entry name" value="DUF7703"/>
    <property type="match status" value="1"/>
</dbReference>
<sequence>MEKIQVSGFFLQEVIISGLYIFETRKLLGPAGSFRKEKIRRVMRHLIYINLLIIVLDIVVLITAYANLFDIQVTFKGAVYSIKLTIEFAILNELIKLAGGDGQTAKNSKDVYWLSHGANETKRTGGGEIGLKSFDGTGSRNGREAPDSTNENGLGYSFSAGTTKPSQFKLGRNNSQVVKTTEVVVSTTDRNATQTPRSRYEGDDISDAWPGEESRGRKPMDNDKSSHTSSEVEFAKRGY</sequence>
<gene>
    <name evidence="4" type="ORF">FGG08_004948</name>
</gene>
<evidence type="ECO:0000313" key="4">
    <source>
        <dbReference type="EMBL" id="KAH0538450.1"/>
    </source>
</evidence>
<proteinExistence type="predicted"/>
<keyword evidence="2" id="KW-0472">Membrane</keyword>
<accession>A0A9P8IAD5</accession>
<dbReference type="InterPro" id="IPR056120">
    <property type="entry name" value="DUF7703"/>
</dbReference>